<evidence type="ECO:0000313" key="2">
    <source>
        <dbReference type="EMBL" id="CAG6717769.1"/>
    </source>
</evidence>
<sequence length="149" mass="16999">MNFLKSRFAGFKLFRNLLTASIRCEPSSIHLQSRSYARKSTLDPDDAPIRFSTSGAVHGIADIRRIDVDDTPWYQSIAVVGSVAVFLIYFCVLREENDIDIELDKNLYDRVEGLEVTNLNVARKYFLEQGNSLEVKKIDVRLKELAAKK</sequence>
<dbReference type="EMBL" id="HBUF01356385">
    <property type="protein sequence ID" value="CAG6717769.1"/>
    <property type="molecule type" value="Transcribed_RNA"/>
</dbReference>
<dbReference type="InterPro" id="IPR029160">
    <property type="entry name" value="UQCC4"/>
</dbReference>
<keyword evidence="1" id="KW-0812">Transmembrane</keyword>
<keyword evidence="1" id="KW-0472">Membrane</keyword>
<dbReference type="PANTHER" id="PTHR35268">
    <property type="entry name" value="PROTEIN CCSMST1"/>
    <property type="match status" value="1"/>
</dbReference>
<dbReference type="AlphaFoldDB" id="A0A8D8Y439"/>
<dbReference type="Pfam" id="PF15013">
    <property type="entry name" value="CCSMST1"/>
    <property type="match status" value="1"/>
</dbReference>
<feature type="transmembrane region" description="Helical" evidence="1">
    <location>
        <begin position="73"/>
        <end position="93"/>
    </location>
</feature>
<reference evidence="2" key="1">
    <citation type="submission" date="2021-05" db="EMBL/GenBank/DDBJ databases">
        <authorList>
            <person name="Alioto T."/>
            <person name="Alioto T."/>
            <person name="Gomez Garrido J."/>
        </authorList>
    </citation>
    <scope>NUCLEOTIDE SEQUENCE</scope>
</reference>
<organism evidence="2">
    <name type="scientific">Cacopsylla melanoneura</name>
    <dbReference type="NCBI Taxonomy" id="428564"/>
    <lineage>
        <taxon>Eukaryota</taxon>
        <taxon>Metazoa</taxon>
        <taxon>Ecdysozoa</taxon>
        <taxon>Arthropoda</taxon>
        <taxon>Hexapoda</taxon>
        <taxon>Insecta</taxon>
        <taxon>Pterygota</taxon>
        <taxon>Neoptera</taxon>
        <taxon>Paraneoptera</taxon>
        <taxon>Hemiptera</taxon>
        <taxon>Sternorrhyncha</taxon>
        <taxon>Psylloidea</taxon>
        <taxon>Psyllidae</taxon>
        <taxon>Psyllinae</taxon>
        <taxon>Cacopsylla</taxon>
    </lineage>
</organism>
<evidence type="ECO:0000256" key="1">
    <source>
        <dbReference type="SAM" id="Phobius"/>
    </source>
</evidence>
<name>A0A8D8Y439_9HEMI</name>
<protein>
    <submittedName>
        <fullName evidence="2">Uncharacterized protein</fullName>
    </submittedName>
</protein>
<dbReference type="PANTHER" id="PTHR35268:SF1">
    <property type="entry name" value="UBIQUINOL-CYTOCHROME-C REDUCTASE COMPLEX ASSEMBLY FACTOR 4"/>
    <property type="match status" value="1"/>
</dbReference>
<proteinExistence type="predicted"/>
<accession>A0A8D8Y439</accession>
<keyword evidence="1" id="KW-1133">Transmembrane helix</keyword>